<comment type="caution">
    <text evidence="1">The sequence shown here is derived from an EMBL/GenBank/DDBJ whole genome shotgun (WGS) entry which is preliminary data.</text>
</comment>
<name>A0A4Z2HY05_9TELE</name>
<dbReference type="Proteomes" id="UP000314294">
    <property type="component" value="Unassembled WGS sequence"/>
</dbReference>
<evidence type="ECO:0000313" key="2">
    <source>
        <dbReference type="Proteomes" id="UP000314294"/>
    </source>
</evidence>
<gene>
    <name evidence="1" type="ORF">EYF80_019328</name>
</gene>
<dbReference type="EMBL" id="SRLO01000163">
    <property type="protein sequence ID" value="TNN70451.1"/>
    <property type="molecule type" value="Genomic_DNA"/>
</dbReference>
<sequence length="114" mass="12083">MCTLVYEEQKAASGAVSQCWLSRALTGAGGEAVGRPEPCTMQASFRRSDHWGKTPHAIREVAHMCVSAITRCAACVMLSDGIKEVNATVVSVSSDAVLPLKQLPPQRASGQRGL</sequence>
<keyword evidence="2" id="KW-1185">Reference proteome</keyword>
<protein>
    <submittedName>
        <fullName evidence="1">Uncharacterized protein</fullName>
    </submittedName>
</protein>
<dbReference type="AlphaFoldDB" id="A0A4Z2HY05"/>
<reference evidence="1 2" key="1">
    <citation type="submission" date="2019-03" db="EMBL/GenBank/DDBJ databases">
        <title>First draft genome of Liparis tanakae, snailfish: a comprehensive survey of snailfish specific genes.</title>
        <authorList>
            <person name="Kim W."/>
            <person name="Song I."/>
            <person name="Jeong J.-H."/>
            <person name="Kim D."/>
            <person name="Kim S."/>
            <person name="Ryu S."/>
            <person name="Song J.Y."/>
            <person name="Lee S.K."/>
        </authorList>
    </citation>
    <scope>NUCLEOTIDE SEQUENCE [LARGE SCALE GENOMIC DNA]</scope>
    <source>
        <tissue evidence="1">Muscle</tissue>
    </source>
</reference>
<proteinExistence type="predicted"/>
<accession>A0A4Z2HY05</accession>
<evidence type="ECO:0000313" key="1">
    <source>
        <dbReference type="EMBL" id="TNN70451.1"/>
    </source>
</evidence>
<organism evidence="1 2">
    <name type="scientific">Liparis tanakae</name>
    <name type="common">Tanaka's snailfish</name>
    <dbReference type="NCBI Taxonomy" id="230148"/>
    <lineage>
        <taxon>Eukaryota</taxon>
        <taxon>Metazoa</taxon>
        <taxon>Chordata</taxon>
        <taxon>Craniata</taxon>
        <taxon>Vertebrata</taxon>
        <taxon>Euteleostomi</taxon>
        <taxon>Actinopterygii</taxon>
        <taxon>Neopterygii</taxon>
        <taxon>Teleostei</taxon>
        <taxon>Neoteleostei</taxon>
        <taxon>Acanthomorphata</taxon>
        <taxon>Eupercaria</taxon>
        <taxon>Perciformes</taxon>
        <taxon>Cottioidei</taxon>
        <taxon>Cottales</taxon>
        <taxon>Liparidae</taxon>
        <taxon>Liparis</taxon>
    </lineage>
</organism>